<reference evidence="1 2" key="1">
    <citation type="submission" date="2023-12" db="EMBL/GenBank/DDBJ databases">
        <title>A high-quality genome assembly for Dillenia turbinata (Dilleniales).</title>
        <authorList>
            <person name="Chanderbali A."/>
        </authorList>
    </citation>
    <scope>NUCLEOTIDE SEQUENCE [LARGE SCALE GENOMIC DNA]</scope>
    <source>
        <strain evidence="1">LSX21</strain>
        <tissue evidence="1">Leaf</tissue>
    </source>
</reference>
<organism evidence="1 2">
    <name type="scientific">Dillenia turbinata</name>
    <dbReference type="NCBI Taxonomy" id="194707"/>
    <lineage>
        <taxon>Eukaryota</taxon>
        <taxon>Viridiplantae</taxon>
        <taxon>Streptophyta</taxon>
        <taxon>Embryophyta</taxon>
        <taxon>Tracheophyta</taxon>
        <taxon>Spermatophyta</taxon>
        <taxon>Magnoliopsida</taxon>
        <taxon>eudicotyledons</taxon>
        <taxon>Gunneridae</taxon>
        <taxon>Pentapetalae</taxon>
        <taxon>Dilleniales</taxon>
        <taxon>Dilleniaceae</taxon>
        <taxon>Dillenia</taxon>
    </lineage>
</organism>
<dbReference type="AlphaFoldDB" id="A0AAN8YWN5"/>
<sequence length="63" mass="7625">MTNEDLDELLIKYNEKNSYLTRMSEEKARLQRSKMQHLSDEHLGRILQENEKLNCELETEKRT</sequence>
<name>A0AAN8YWN5_9MAGN</name>
<evidence type="ECO:0000313" key="2">
    <source>
        <dbReference type="Proteomes" id="UP001370490"/>
    </source>
</evidence>
<protein>
    <submittedName>
        <fullName evidence="1">Uncharacterized protein</fullName>
    </submittedName>
</protein>
<comment type="caution">
    <text evidence="1">The sequence shown here is derived from an EMBL/GenBank/DDBJ whole genome shotgun (WGS) entry which is preliminary data.</text>
</comment>
<gene>
    <name evidence="1" type="ORF">RJ641_020192</name>
</gene>
<dbReference type="EMBL" id="JBAMMX010000025">
    <property type="protein sequence ID" value="KAK6915075.1"/>
    <property type="molecule type" value="Genomic_DNA"/>
</dbReference>
<accession>A0AAN8YWN5</accession>
<keyword evidence="2" id="KW-1185">Reference proteome</keyword>
<proteinExistence type="predicted"/>
<evidence type="ECO:0000313" key="1">
    <source>
        <dbReference type="EMBL" id="KAK6915075.1"/>
    </source>
</evidence>
<dbReference type="Proteomes" id="UP001370490">
    <property type="component" value="Unassembled WGS sequence"/>
</dbReference>